<dbReference type="Gene3D" id="3.30.720.120">
    <property type="match status" value="1"/>
</dbReference>
<reference evidence="2 3" key="1">
    <citation type="submission" date="2022-05" db="EMBL/GenBank/DDBJ databases">
        <title>Complete sequence of strain NY11312.</title>
        <authorList>
            <person name="Zhou D."/>
        </authorList>
    </citation>
    <scope>NUCLEOTIDE SEQUENCE [LARGE SCALE GENOMIC DNA]</scope>
    <source>
        <strain evidence="2 3">NY11312</strain>
    </source>
</reference>
<accession>A0ABY7N6Y8</accession>
<dbReference type="InterPro" id="IPR029068">
    <property type="entry name" value="Glyas_Bleomycin-R_OHBP_Dase"/>
</dbReference>
<dbReference type="PIRSF" id="PIRSF039020">
    <property type="entry name" value="EhpR"/>
    <property type="match status" value="1"/>
</dbReference>
<keyword evidence="3" id="KW-1185">Reference proteome</keyword>
<dbReference type="PANTHER" id="PTHR36503">
    <property type="entry name" value="BLR2520 PROTEIN"/>
    <property type="match status" value="1"/>
</dbReference>
<dbReference type="Pfam" id="PF00903">
    <property type="entry name" value="Glyoxalase"/>
    <property type="match status" value="1"/>
</dbReference>
<dbReference type="EMBL" id="CP096916">
    <property type="protein sequence ID" value="WBM39900.1"/>
    <property type="molecule type" value="Genomic_DNA"/>
</dbReference>
<name>A0ABY7N6Y8_ALCFA</name>
<dbReference type="PANTHER" id="PTHR36503:SF3">
    <property type="entry name" value="BLR0126 PROTEIN"/>
    <property type="match status" value="1"/>
</dbReference>
<dbReference type="InterPro" id="IPR026275">
    <property type="entry name" value="Glyoxalase/dOase/EhpR"/>
</dbReference>
<dbReference type="InterPro" id="IPR004360">
    <property type="entry name" value="Glyas_Fos-R_dOase_dom"/>
</dbReference>
<dbReference type="InterPro" id="IPR037523">
    <property type="entry name" value="VOC_core"/>
</dbReference>
<organism evidence="2 3">
    <name type="scientific">Alcaligenes faecalis</name>
    <dbReference type="NCBI Taxonomy" id="511"/>
    <lineage>
        <taxon>Bacteria</taxon>
        <taxon>Pseudomonadati</taxon>
        <taxon>Pseudomonadota</taxon>
        <taxon>Betaproteobacteria</taxon>
        <taxon>Burkholderiales</taxon>
        <taxon>Alcaligenaceae</taxon>
        <taxon>Alcaligenes</taxon>
    </lineage>
</organism>
<gene>
    <name evidence="2" type="ORF">M2J83_08845</name>
</gene>
<dbReference type="PROSITE" id="PS51819">
    <property type="entry name" value="VOC"/>
    <property type="match status" value="1"/>
</dbReference>
<evidence type="ECO:0000313" key="2">
    <source>
        <dbReference type="EMBL" id="WBM39900.1"/>
    </source>
</evidence>
<feature type="domain" description="VOC" evidence="1">
    <location>
        <begin position="18"/>
        <end position="135"/>
    </location>
</feature>
<dbReference type="SUPFAM" id="SSF54593">
    <property type="entry name" value="Glyoxalase/Bleomycin resistance protein/Dihydroxybiphenyl dioxygenase"/>
    <property type="match status" value="1"/>
</dbReference>
<dbReference type="RefSeq" id="WP_270119735.1">
    <property type="nucleotide sequence ID" value="NZ_CP096916.1"/>
</dbReference>
<evidence type="ECO:0000313" key="3">
    <source>
        <dbReference type="Proteomes" id="UP001211866"/>
    </source>
</evidence>
<dbReference type="Gene3D" id="3.30.720.110">
    <property type="match status" value="1"/>
</dbReference>
<evidence type="ECO:0000259" key="1">
    <source>
        <dbReference type="PROSITE" id="PS51819"/>
    </source>
</evidence>
<protein>
    <submittedName>
        <fullName evidence="2">VOC family protein</fullName>
    </submittedName>
</protein>
<dbReference type="Proteomes" id="UP001211866">
    <property type="component" value="Chromosome"/>
</dbReference>
<sequence>MVTHNDLLNKFLGAIMNHPHLLLLYVQDPAASRLFYEKLLQKAPAESFPTYVAFELNKGLTLGLWSTQAASFVSSGTGHRSELSFLVNDDAAVDQLYQSWVKAGIPIEQEPMTAVFGRTFVALDPDGHRLRVCTAA</sequence>
<proteinExistence type="predicted"/>